<dbReference type="Gene3D" id="1.10.20.60">
    <property type="entry name" value="Glu-tRNAGln amidotransferase C subunit, N-terminal domain"/>
    <property type="match status" value="1"/>
</dbReference>
<comment type="similarity">
    <text evidence="1">Belongs to the GatC family.</text>
</comment>
<evidence type="ECO:0000313" key="3">
    <source>
        <dbReference type="Proteomes" id="UP001160142"/>
    </source>
</evidence>
<comment type="function">
    <text evidence="1">Allows the formation of correctly charged Asn-tRNA(Asn) or Gln-tRNA(Gln) through the transamidation of misacylated Asp-tRNA(Asn) or Glu-tRNA(Gln) in organisms which lack either or both of asparaginyl-tRNA or glutaminyl-tRNA synthetases. The reaction takes place in the presence of glutamine and ATP through an activated phospho-Asp-tRNA(Asn) or phospho-Glu-tRNA(Gln).</text>
</comment>
<dbReference type="NCBIfam" id="TIGR00135">
    <property type="entry name" value="gatC"/>
    <property type="match status" value="1"/>
</dbReference>
<gene>
    <name evidence="1" type="primary">gatC</name>
    <name evidence="2" type="ORF">M2152_001555</name>
</gene>
<dbReference type="InterPro" id="IPR003837">
    <property type="entry name" value="GatC"/>
</dbReference>
<comment type="subunit">
    <text evidence="1">Heterotrimer of A, B and C subunits.</text>
</comment>
<dbReference type="HAMAP" id="MF_00122">
    <property type="entry name" value="GatC"/>
    <property type="match status" value="1"/>
</dbReference>
<proteinExistence type="inferred from homology"/>
<dbReference type="GO" id="GO:0050567">
    <property type="term" value="F:glutaminyl-tRNA synthase (glutamine-hydrolyzing) activity"/>
    <property type="evidence" value="ECO:0007669"/>
    <property type="project" value="UniProtKB-EC"/>
</dbReference>
<dbReference type="InterPro" id="IPR036113">
    <property type="entry name" value="Asp/Glu-ADT_sf_sub_c"/>
</dbReference>
<accession>A0ABT6KPH4</accession>
<dbReference type="EMBL" id="JARXVQ010000001">
    <property type="protein sequence ID" value="MDH6181373.1"/>
    <property type="molecule type" value="Genomic_DNA"/>
</dbReference>
<protein>
    <recommendedName>
        <fullName evidence="1">Aspartyl/glutamyl-tRNA(Asn/Gln) amidotransferase subunit C</fullName>
        <shortName evidence="1">Asp/Glu-ADT subunit C</shortName>
        <ecNumber evidence="1">6.3.5.-</ecNumber>
    </recommendedName>
</protein>
<evidence type="ECO:0000256" key="1">
    <source>
        <dbReference type="HAMAP-Rule" id="MF_00122"/>
    </source>
</evidence>
<keyword evidence="1" id="KW-0648">Protein biosynthesis</keyword>
<comment type="caution">
    <text evidence="2">The sequence shown here is derived from an EMBL/GenBank/DDBJ whole genome shotgun (WGS) entry which is preliminary data.</text>
</comment>
<comment type="catalytic activity">
    <reaction evidence="1">
        <text>L-glutamyl-tRNA(Gln) + L-glutamine + ATP + H2O = L-glutaminyl-tRNA(Gln) + L-glutamate + ADP + phosphate + H(+)</text>
        <dbReference type="Rhea" id="RHEA:17521"/>
        <dbReference type="Rhea" id="RHEA-COMP:9681"/>
        <dbReference type="Rhea" id="RHEA-COMP:9684"/>
        <dbReference type="ChEBI" id="CHEBI:15377"/>
        <dbReference type="ChEBI" id="CHEBI:15378"/>
        <dbReference type="ChEBI" id="CHEBI:29985"/>
        <dbReference type="ChEBI" id="CHEBI:30616"/>
        <dbReference type="ChEBI" id="CHEBI:43474"/>
        <dbReference type="ChEBI" id="CHEBI:58359"/>
        <dbReference type="ChEBI" id="CHEBI:78520"/>
        <dbReference type="ChEBI" id="CHEBI:78521"/>
        <dbReference type="ChEBI" id="CHEBI:456216"/>
    </reaction>
</comment>
<keyword evidence="1" id="KW-0547">Nucleotide-binding</keyword>
<dbReference type="RefSeq" id="WP_322133690.1">
    <property type="nucleotide sequence ID" value="NZ_CP085036.1"/>
</dbReference>
<dbReference type="SUPFAM" id="SSF141000">
    <property type="entry name" value="Glu-tRNAGln amidotransferase C subunit"/>
    <property type="match status" value="1"/>
</dbReference>
<dbReference type="Proteomes" id="UP001160142">
    <property type="component" value="Unassembled WGS sequence"/>
</dbReference>
<evidence type="ECO:0000313" key="2">
    <source>
        <dbReference type="EMBL" id="MDH6181373.1"/>
    </source>
</evidence>
<sequence length="99" mass="10351">MSEITPQTVTHLAGLARIALTEEEIQKLTGELGAIVDNVAKVSEVATPDVPATSHPIPLANVFRPDVPGVTLTTEEALAGAPEHDGSRFIVSAILGEEQ</sequence>
<comment type="catalytic activity">
    <reaction evidence="1">
        <text>L-aspartyl-tRNA(Asn) + L-glutamine + ATP + H2O = L-asparaginyl-tRNA(Asn) + L-glutamate + ADP + phosphate + 2 H(+)</text>
        <dbReference type="Rhea" id="RHEA:14513"/>
        <dbReference type="Rhea" id="RHEA-COMP:9674"/>
        <dbReference type="Rhea" id="RHEA-COMP:9677"/>
        <dbReference type="ChEBI" id="CHEBI:15377"/>
        <dbReference type="ChEBI" id="CHEBI:15378"/>
        <dbReference type="ChEBI" id="CHEBI:29985"/>
        <dbReference type="ChEBI" id="CHEBI:30616"/>
        <dbReference type="ChEBI" id="CHEBI:43474"/>
        <dbReference type="ChEBI" id="CHEBI:58359"/>
        <dbReference type="ChEBI" id="CHEBI:78515"/>
        <dbReference type="ChEBI" id="CHEBI:78516"/>
        <dbReference type="ChEBI" id="CHEBI:456216"/>
    </reaction>
</comment>
<dbReference type="GO" id="GO:0050566">
    <property type="term" value="F:asparaginyl-tRNA synthase (glutamine-hydrolyzing) activity"/>
    <property type="evidence" value="ECO:0007669"/>
    <property type="project" value="UniProtKB-EC"/>
</dbReference>
<keyword evidence="1" id="KW-0067">ATP-binding</keyword>
<dbReference type="Pfam" id="PF02686">
    <property type="entry name" value="GatC"/>
    <property type="match status" value="1"/>
</dbReference>
<name>A0ABT6KPH4_9MICO</name>
<reference evidence="2 3" key="1">
    <citation type="submission" date="2023-04" db="EMBL/GenBank/DDBJ databases">
        <title>Genome Encyclopedia of Bacteria and Archaea VI: Functional Genomics of Type Strains.</title>
        <authorList>
            <person name="Whitman W."/>
        </authorList>
    </citation>
    <scope>NUCLEOTIDE SEQUENCE [LARGE SCALE GENOMIC DNA]</scope>
    <source>
        <strain evidence="2 3">SG_E_30_P1</strain>
    </source>
</reference>
<keyword evidence="1 2" id="KW-0436">Ligase</keyword>
<organism evidence="2 3">
    <name type="scientific">Antiquaquibacter oligotrophicus</name>
    <dbReference type="NCBI Taxonomy" id="2880260"/>
    <lineage>
        <taxon>Bacteria</taxon>
        <taxon>Bacillati</taxon>
        <taxon>Actinomycetota</taxon>
        <taxon>Actinomycetes</taxon>
        <taxon>Micrococcales</taxon>
        <taxon>Microbacteriaceae</taxon>
        <taxon>Antiquaquibacter</taxon>
    </lineage>
</organism>
<keyword evidence="3" id="KW-1185">Reference proteome</keyword>
<dbReference type="EC" id="6.3.5.-" evidence="1"/>